<dbReference type="InterPro" id="IPR051347">
    <property type="entry name" value="Circadian_clock_KaiC-rel"/>
</dbReference>
<dbReference type="InterPro" id="IPR027417">
    <property type="entry name" value="P-loop_NTPase"/>
</dbReference>
<keyword evidence="4" id="KW-0677">Repeat</keyword>
<dbReference type="GO" id="GO:0004674">
    <property type="term" value="F:protein serine/threonine kinase activity"/>
    <property type="evidence" value="ECO:0007669"/>
    <property type="project" value="UniProtKB-EC"/>
</dbReference>
<feature type="domain" description="KaiC" evidence="7">
    <location>
        <begin position="244"/>
        <end position="477"/>
    </location>
</feature>
<keyword evidence="6" id="KW-0378">Hydrolase</keyword>
<dbReference type="GO" id="GO:0016787">
    <property type="term" value="F:hydrolase activity"/>
    <property type="evidence" value="ECO:0007669"/>
    <property type="project" value="UniProtKB-KW"/>
</dbReference>
<dbReference type="AlphaFoldDB" id="A0A0P8DZH6"/>
<evidence type="ECO:0000256" key="3">
    <source>
        <dbReference type="ARBA" id="ARBA00022679"/>
    </source>
</evidence>
<dbReference type="PANTHER" id="PTHR42926">
    <property type="match status" value="1"/>
</dbReference>
<evidence type="ECO:0000256" key="1">
    <source>
        <dbReference type="ARBA" id="ARBA00012513"/>
    </source>
</evidence>
<sequence length="494" mass="55086">MIIVPSHIPNLDEILEGGFNRPSIVLVAGAAGSGKTTFAAQSLFNAAKAGDTCLFISTISEPPAMINNYMSRFSFFDRELYETNKMNMISISESLLKKGHDAVLEFINQKISIIKPSRIVIDPLTVLGDILKSFEDRLVSDDERRGFYFDLFTSMKSWNTLVIITGEFVLEDLRKSVVGYLADGIILLSEETIGMRVERNLRILKMRGQKYTSGKHSFKMGDNGITVFPRLLPKQMEEIPASTVKISTGIPGLDKMLEGGILDDDVILVSGTTGTGKTTFGLHFISDGLKRGENALIISLEERPSKLIRNAKTFGIELQPFLEKKMLEVIFISPIMFSPDEEALKIEKIIKEKDIKRIFFDGIENLEASIPDNLERKNYLTVLLNLFSSMGVTTFITSEISELFGTVKLTHEALSGAVDIIILLKHVEIEGKIHGVLSVLKSRGIEHDTEIKEFEITHHGINVMTSMRGYESVLSGSARKTPADIFRETFGERH</sequence>
<gene>
    <name evidence="8" type="ORF">MPEBLZ_02156</name>
</gene>
<evidence type="ECO:0000256" key="2">
    <source>
        <dbReference type="ARBA" id="ARBA00022553"/>
    </source>
</evidence>
<protein>
    <recommendedName>
        <fullName evidence="1">non-specific serine/threonine protein kinase</fullName>
        <ecNumber evidence="1">2.7.11.1</ecNumber>
    </recommendedName>
</protein>
<dbReference type="InterPro" id="IPR010624">
    <property type="entry name" value="KaiC_dom"/>
</dbReference>
<dbReference type="PIRSF" id="PIRSF039117">
    <property type="entry name" value="KaiC"/>
    <property type="match status" value="1"/>
</dbReference>
<dbReference type="Proteomes" id="UP000050360">
    <property type="component" value="Unassembled WGS sequence"/>
</dbReference>
<evidence type="ECO:0000256" key="5">
    <source>
        <dbReference type="ARBA" id="ARBA00022777"/>
    </source>
</evidence>
<keyword evidence="3" id="KW-0808">Transferase</keyword>
<dbReference type="GO" id="GO:0005524">
    <property type="term" value="F:ATP binding"/>
    <property type="evidence" value="ECO:0007669"/>
    <property type="project" value="InterPro"/>
</dbReference>
<feature type="domain" description="KaiC" evidence="7">
    <location>
        <begin position="2"/>
        <end position="241"/>
    </location>
</feature>
<dbReference type="InterPro" id="IPR030665">
    <property type="entry name" value="KaiC"/>
</dbReference>
<reference evidence="8 9" key="1">
    <citation type="submission" date="2015-09" db="EMBL/GenBank/DDBJ databases">
        <title>A metagenomics-based metabolic model of nitrate-dependent anaerobic oxidation of methane by Methanoperedens-like archaea.</title>
        <authorList>
            <person name="Arshad A."/>
            <person name="Speth D.R."/>
            <person name="De Graaf R.M."/>
            <person name="Op Den Camp H.J."/>
            <person name="Jetten M.S."/>
            <person name="Welte C.U."/>
        </authorList>
    </citation>
    <scope>NUCLEOTIDE SEQUENCE [LARGE SCALE GENOMIC DNA]</scope>
</reference>
<dbReference type="InterPro" id="IPR014774">
    <property type="entry name" value="KaiC-like_dom"/>
</dbReference>
<dbReference type="PANTHER" id="PTHR42926:SF1">
    <property type="entry name" value="CIRCADIAN CLOCK OSCILLATOR PROTEIN KAIC 1"/>
    <property type="match status" value="1"/>
</dbReference>
<proteinExistence type="predicted"/>
<dbReference type="Gene3D" id="3.40.50.300">
    <property type="entry name" value="P-loop containing nucleotide triphosphate hydrolases"/>
    <property type="match status" value="2"/>
</dbReference>
<dbReference type="PROSITE" id="PS51146">
    <property type="entry name" value="KAIC"/>
    <property type="match status" value="2"/>
</dbReference>
<dbReference type="EC" id="2.7.11.1" evidence="1"/>
<dbReference type="SUPFAM" id="SSF52540">
    <property type="entry name" value="P-loop containing nucleoside triphosphate hydrolases"/>
    <property type="match status" value="2"/>
</dbReference>
<dbReference type="Pfam" id="PF06745">
    <property type="entry name" value="ATPase"/>
    <property type="match status" value="2"/>
</dbReference>
<evidence type="ECO:0000256" key="6">
    <source>
        <dbReference type="ARBA" id="ARBA00022801"/>
    </source>
</evidence>
<name>A0A0P8DZH6_9EURY</name>
<keyword evidence="5" id="KW-0418">Kinase</keyword>
<evidence type="ECO:0000313" key="9">
    <source>
        <dbReference type="Proteomes" id="UP000050360"/>
    </source>
</evidence>
<accession>A0A0P8DZH6</accession>
<evidence type="ECO:0000256" key="4">
    <source>
        <dbReference type="ARBA" id="ARBA00022737"/>
    </source>
</evidence>
<organism evidence="8 9">
    <name type="scientific">Candidatus Methanoperedens nitratireducens</name>
    <dbReference type="NCBI Taxonomy" id="1392998"/>
    <lineage>
        <taxon>Archaea</taxon>
        <taxon>Methanobacteriati</taxon>
        <taxon>Methanobacteriota</taxon>
        <taxon>Stenosarchaea group</taxon>
        <taxon>Methanomicrobia</taxon>
        <taxon>Methanosarcinales</taxon>
        <taxon>ANME-2 cluster</taxon>
        <taxon>Candidatus Methanoperedentaceae</taxon>
        <taxon>Candidatus Methanoperedens</taxon>
    </lineage>
</organism>
<comment type="caution">
    <text evidence="8">The sequence shown here is derived from an EMBL/GenBank/DDBJ whole genome shotgun (WGS) entry which is preliminary data.</text>
</comment>
<keyword evidence="2" id="KW-0597">Phosphoprotein</keyword>
<dbReference type="EMBL" id="LKCM01000164">
    <property type="protein sequence ID" value="KPQ43281.1"/>
    <property type="molecule type" value="Genomic_DNA"/>
</dbReference>
<evidence type="ECO:0000313" key="8">
    <source>
        <dbReference type="EMBL" id="KPQ43281.1"/>
    </source>
</evidence>
<evidence type="ECO:0000259" key="7">
    <source>
        <dbReference type="PROSITE" id="PS51146"/>
    </source>
</evidence>